<evidence type="ECO:0000256" key="1">
    <source>
        <dbReference type="SAM" id="MobiDB-lite"/>
    </source>
</evidence>
<feature type="non-terminal residue" evidence="2">
    <location>
        <position position="54"/>
    </location>
</feature>
<protein>
    <submittedName>
        <fullName evidence="2">Uncharacterized protein</fullName>
    </submittedName>
</protein>
<keyword evidence="3" id="KW-1185">Reference proteome</keyword>
<sequence length="54" mass="5934">VRHSNARPARASPQLRPHLIPKLQETLQLPAPPENKRSKPRSPAIGSRSPSGLH</sequence>
<feature type="region of interest" description="Disordered" evidence="1">
    <location>
        <begin position="1"/>
        <end position="54"/>
    </location>
</feature>
<evidence type="ECO:0000313" key="3">
    <source>
        <dbReference type="Proteomes" id="UP001266305"/>
    </source>
</evidence>
<gene>
    <name evidence="2" type="ORF">P7K49_012935</name>
</gene>
<proteinExistence type="predicted"/>
<feature type="non-terminal residue" evidence="2">
    <location>
        <position position="1"/>
    </location>
</feature>
<organism evidence="2 3">
    <name type="scientific">Saguinus oedipus</name>
    <name type="common">Cotton-top tamarin</name>
    <name type="synonym">Oedipomidas oedipus</name>
    <dbReference type="NCBI Taxonomy" id="9490"/>
    <lineage>
        <taxon>Eukaryota</taxon>
        <taxon>Metazoa</taxon>
        <taxon>Chordata</taxon>
        <taxon>Craniata</taxon>
        <taxon>Vertebrata</taxon>
        <taxon>Euteleostomi</taxon>
        <taxon>Mammalia</taxon>
        <taxon>Eutheria</taxon>
        <taxon>Euarchontoglires</taxon>
        <taxon>Primates</taxon>
        <taxon>Haplorrhini</taxon>
        <taxon>Platyrrhini</taxon>
        <taxon>Cebidae</taxon>
        <taxon>Callitrichinae</taxon>
        <taxon>Saguinus</taxon>
    </lineage>
</organism>
<dbReference type="EMBL" id="JASSZA010000006">
    <property type="protein sequence ID" value="KAK2107770.1"/>
    <property type="molecule type" value="Genomic_DNA"/>
</dbReference>
<reference evidence="2 3" key="1">
    <citation type="submission" date="2023-05" db="EMBL/GenBank/DDBJ databases">
        <title>B98-5 Cell Line De Novo Hybrid Assembly: An Optical Mapping Approach.</title>
        <authorList>
            <person name="Kananen K."/>
            <person name="Auerbach J.A."/>
            <person name="Kautto E."/>
            <person name="Blachly J.S."/>
        </authorList>
    </citation>
    <scope>NUCLEOTIDE SEQUENCE [LARGE SCALE GENOMIC DNA]</scope>
    <source>
        <strain evidence="2">B95-8</strain>
        <tissue evidence="2">Cell line</tissue>
    </source>
</reference>
<accession>A0ABQ9VF22</accession>
<evidence type="ECO:0000313" key="2">
    <source>
        <dbReference type="EMBL" id="KAK2107770.1"/>
    </source>
</evidence>
<dbReference type="Proteomes" id="UP001266305">
    <property type="component" value="Unassembled WGS sequence"/>
</dbReference>
<comment type="caution">
    <text evidence="2">The sequence shown here is derived from an EMBL/GenBank/DDBJ whole genome shotgun (WGS) entry which is preliminary data.</text>
</comment>
<name>A0ABQ9VF22_SAGOE</name>